<protein>
    <submittedName>
        <fullName evidence="1">Uncharacterized protein</fullName>
    </submittedName>
</protein>
<organism evidence="1">
    <name type="scientific">marine sediment metagenome</name>
    <dbReference type="NCBI Taxonomy" id="412755"/>
    <lineage>
        <taxon>unclassified sequences</taxon>
        <taxon>metagenomes</taxon>
        <taxon>ecological metagenomes</taxon>
    </lineage>
</organism>
<dbReference type="AlphaFoldDB" id="X0XSW4"/>
<accession>X0XSW4</accession>
<name>X0XSW4_9ZZZZ</name>
<reference evidence="1" key="1">
    <citation type="journal article" date="2014" name="Front. Microbiol.">
        <title>High frequency of phylogenetically diverse reductive dehalogenase-homologous genes in deep subseafloor sedimentary metagenomes.</title>
        <authorList>
            <person name="Kawai M."/>
            <person name="Futagami T."/>
            <person name="Toyoda A."/>
            <person name="Takaki Y."/>
            <person name="Nishi S."/>
            <person name="Hori S."/>
            <person name="Arai W."/>
            <person name="Tsubouchi T."/>
            <person name="Morono Y."/>
            <person name="Uchiyama I."/>
            <person name="Ito T."/>
            <person name="Fujiyama A."/>
            <person name="Inagaki F."/>
            <person name="Takami H."/>
        </authorList>
    </citation>
    <scope>NUCLEOTIDE SEQUENCE</scope>
    <source>
        <strain evidence="1">Expedition CK06-06</strain>
    </source>
</reference>
<comment type="caution">
    <text evidence="1">The sequence shown here is derived from an EMBL/GenBank/DDBJ whole genome shotgun (WGS) entry which is preliminary data.</text>
</comment>
<sequence>LNPLNIDEFELFDMYYTIIQGVQRDIPTTILYYDFTGIIPISTNDLFENIWYNYPNLEVFVNTSPIEFHQVLECLCLAMIAGDTPLNIENAWMRFPIFIELANMNFTQQNYFYAAQSLRKAADISDIYNSDEYFIRCEQTAYLFSKVNLYLEASQILEKADRKKSDDFKRIYADKMIIEGNKMFNAKNYDLAASQYEKAAQWALIELGDKELIQDTFKLGINSWISACDCEKAFRILDRLSHDEVVKVLVNV</sequence>
<dbReference type="EMBL" id="BARS01042006">
    <property type="protein sequence ID" value="GAG38412.1"/>
    <property type="molecule type" value="Genomic_DNA"/>
</dbReference>
<proteinExistence type="predicted"/>
<feature type="non-terminal residue" evidence="1">
    <location>
        <position position="1"/>
    </location>
</feature>
<gene>
    <name evidence="1" type="ORF">S01H1_63791</name>
</gene>
<feature type="non-terminal residue" evidence="1">
    <location>
        <position position="252"/>
    </location>
</feature>
<evidence type="ECO:0000313" key="1">
    <source>
        <dbReference type="EMBL" id="GAG38412.1"/>
    </source>
</evidence>